<name>A0A1W5DE22_9LECA</name>
<dbReference type="GO" id="GO:0006081">
    <property type="term" value="P:aldehyde metabolic process"/>
    <property type="evidence" value="ECO:0007669"/>
    <property type="project" value="InterPro"/>
</dbReference>
<reference evidence="10" key="1">
    <citation type="submission" date="2017-03" db="EMBL/GenBank/DDBJ databases">
        <authorList>
            <person name="Sharma R."/>
            <person name="Thines M."/>
        </authorList>
    </citation>
    <scope>NUCLEOTIDE SEQUENCE [LARGE SCALE GENOMIC DNA]</scope>
</reference>
<keyword evidence="2" id="KW-0125">Carotenoid biosynthesis</keyword>
<dbReference type="Gene3D" id="3.40.309.10">
    <property type="entry name" value="Aldehyde Dehydrogenase, Chain A, domain 2"/>
    <property type="match status" value="1"/>
</dbReference>
<sequence length="527" mass="58146">MASQVPEFKHTEVGAIPSVVNQVRSAFNAQKTKPVEFRLVQLRKLYWGLKDNEAALLEACKHDIGKGTFETMLTEISWCENDIVFVCNNLAKWAKDEKAPDMPLTNSLFSPTIRKDPLGCVLVIGAYNFPVNLTIGPLVGAIAAGNTAIVKPSESAPATAAVLQRIIENYLDPSCYGVVQGAIPETTALLDQKWDMIFYTGGAVVGKIIAKKAAETLTPVTLELGGRNPAIVTKNADVRLAARRLLWGKFLNAGQVCLSQNYILVDKEVLPGFLAELRKAMQEFYPDGAKASPDYGRIINERQWRRLKNMIDESKGKILMGGTMDEADKFMEPTVIQVDDLNDSLIKDESFGPLIPILPVEDLDQAIRIANEVQATPLALYPFGSKKETNRVLNEVRSGGASVNDSFFHASIPTLAFGGVGESGQGAYRGKASFDCFTHRRSVTTTPGWLEGMISIRYPPYKGKWDKAKKMNELKPNFDREGKVKTSVFKYLLTLGAGSFTWGFSRFVLILLAALGVRQYLERRARL</sequence>
<dbReference type="EMBL" id="FWEW01003844">
    <property type="protein sequence ID" value="SLM41424.1"/>
    <property type="molecule type" value="Genomic_DNA"/>
</dbReference>
<dbReference type="AlphaFoldDB" id="A0A1W5DE22"/>
<proteinExistence type="inferred from homology"/>
<dbReference type="InterPro" id="IPR016161">
    <property type="entry name" value="Ald_DH/histidinol_DH"/>
</dbReference>
<keyword evidence="7" id="KW-0472">Membrane</keyword>
<evidence type="ECO:0000256" key="6">
    <source>
        <dbReference type="PIRSR" id="PIRSR036492-1"/>
    </source>
</evidence>
<dbReference type="CDD" id="cd07135">
    <property type="entry name" value="ALDH_F14-YMR110C"/>
    <property type="match status" value="1"/>
</dbReference>
<dbReference type="FunFam" id="3.40.309.10:FF:000025">
    <property type="entry name" value="Aldehyde dehydrogenase"/>
    <property type="match status" value="1"/>
</dbReference>
<dbReference type="Gene3D" id="3.40.605.10">
    <property type="entry name" value="Aldehyde Dehydrogenase, Chain A, domain 1"/>
    <property type="match status" value="1"/>
</dbReference>
<dbReference type="InterPro" id="IPR012394">
    <property type="entry name" value="Aldehyde_DH_NAD(P)"/>
</dbReference>
<evidence type="ECO:0000256" key="4">
    <source>
        <dbReference type="ARBA" id="ARBA00023027"/>
    </source>
</evidence>
<dbReference type="InterPro" id="IPR015590">
    <property type="entry name" value="Aldehyde_DH_dom"/>
</dbReference>
<keyword evidence="10" id="KW-1185">Reference proteome</keyword>
<dbReference type="GO" id="GO:0005737">
    <property type="term" value="C:cytoplasm"/>
    <property type="evidence" value="ECO:0007669"/>
    <property type="project" value="TreeGrafter"/>
</dbReference>
<keyword evidence="7" id="KW-0812">Transmembrane</keyword>
<evidence type="ECO:0000256" key="3">
    <source>
        <dbReference type="ARBA" id="ARBA00023002"/>
    </source>
</evidence>
<keyword evidence="3 5" id="KW-0560">Oxidoreductase</keyword>
<feature type="domain" description="Aldehyde dehydrogenase" evidence="8">
    <location>
        <begin position="14"/>
        <end position="443"/>
    </location>
</feature>
<dbReference type="GO" id="GO:0004029">
    <property type="term" value="F:aldehyde dehydrogenase (NAD+) activity"/>
    <property type="evidence" value="ECO:0007669"/>
    <property type="project" value="TreeGrafter"/>
</dbReference>
<evidence type="ECO:0000256" key="7">
    <source>
        <dbReference type="SAM" id="Phobius"/>
    </source>
</evidence>
<accession>A0A1W5DE22</accession>
<dbReference type="Proteomes" id="UP000192927">
    <property type="component" value="Unassembled WGS sequence"/>
</dbReference>
<keyword evidence="7" id="KW-1133">Transmembrane helix</keyword>
<evidence type="ECO:0000259" key="8">
    <source>
        <dbReference type="Pfam" id="PF00171"/>
    </source>
</evidence>
<evidence type="ECO:0000313" key="9">
    <source>
        <dbReference type="EMBL" id="SLM41424.1"/>
    </source>
</evidence>
<dbReference type="PANTHER" id="PTHR43570:SF11">
    <property type="entry name" value="ALDEHYDE DEHYDROGENASE"/>
    <property type="match status" value="1"/>
</dbReference>
<dbReference type="InterPro" id="IPR016162">
    <property type="entry name" value="Ald_DH_N"/>
</dbReference>
<evidence type="ECO:0000256" key="5">
    <source>
        <dbReference type="PIRNR" id="PIRNR036492"/>
    </source>
</evidence>
<evidence type="ECO:0000256" key="2">
    <source>
        <dbReference type="ARBA" id="ARBA00022746"/>
    </source>
</evidence>
<dbReference type="Pfam" id="PF00171">
    <property type="entry name" value="Aldedh"/>
    <property type="match status" value="1"/>
</dbReference>
<comment type="similarity">
    <text evidence="1 5">Belongs to the aldehyde dehydrogenase family.</text>
</comment>
<keyword evidence="4" id="KW-0520">NAD</keyword>
<dbReference type="PANTHER" id="PTHR43570">
    <property type="entry name" value="ALDEHYDE DEHYDROGENASE"/>
    <property type="match status" value="1"/>
</dbReference>
<dbReference type="InterPro" id="IPR016163">
    <property type="entry name" value="Ald_DH_C"/>
</dbReference>
<evidence type="ECO:0000256" key="1">
    <source>
        <dbReference type="ARBA" id="ARBA00009986"/>
    </source>
</evidence>
<protein>
    <recommendedName>
        <fullName evidence="5">Aldehyde dehydrogenase</fullName>
    </recommendedName>
</protein>
<dbReference type="GO" id="GO:0016117">
    <property type="term" value="P:carotenoid biosynthetic process"/>
    <property type="evidence" value="ECO:0007669"/>
    <property type="project" value="UniProtKB-KW"/>
</dbReference>
<evidence type="ECO:0000313" key="10">
    <source>
        <dbReference type="Proteomes" id="UP000192927"/>
    </source>
</evidence>
<dbReference type="PIRSF" id="PIRSF036492">
    <property type="entry name" value="ALDH"/>
    <property type="match status" value="1"/>
</dbReference>
<feature type="active site" evidence="6">
    <location>
        <position position="257"/>
    </location>
</feature>
<dbReference type="FunFam" id="3.40.605.10:FF:000004">
    <property type="entry name" value="Aldehyde dehydrogenase"/>
    <property type="match status" value="1"/>
</dbReference>
<organism evidence="9 10">
    <name type="scientific">Lasallia pustulata</name>
    <dbReference type="NCBI Taxonomy" id="136370"/>
    <lineage>
        <taxon>Eukaryota</taxon>
        <taxon>Fungi</taxon>
        <taxon>Dikarya</taxon>
        <taxon>Ascomycota</taxon>
        <taxon>Pezizomycotina</taxon>
        <taxon>Lecanoromycetes</taxon>
        <taxon>OSLEUM clade</taxon>
        <taxon>Umbilicariomycetidae</taxon>
        <taxon>Umbilicariales</taxon>
        <taxon>Umbilicariaceae</taxon>
        <taxon>Lasallia</taxon>
    </lineage>
</organism>
<feature type="transmembrane region" description="Helical" evidence="7">
    <location>
        <begin position="491"/>
        <end position="517"/>
    </location>
</feature>
<feature type="active site" evidence="6">
    <location>
        <position position="223"/>
    </location>
</feature>
<dbReference type="SUPFAM" id="SSF53720">
    <property type="entry name" value="ALDH-like"/>
    <property type="match status" value="1"/>
</dbReference>